<feature type="region of interest" description="Disordered" evidence="1">
    <location>
        <begin position="1"/>
        <end position="24"/>
    </location>
</feature>
<dbReference type="EMBL" id="QDEB01071084">
    <property type="protein sequence ID" value="RZC35416.1"/>
    <property type="molecule type" value="Genomic_DNA"/>
</dbReference>
<evidence type="ECO:0000256" key="1">
    <source>
        <dbReference type="SAM" id="MobiDB-lite"/>
    </source>
</evidence>
<sequence>MKSPAANRLRGRSGGAGGGLPQDEWTDEMRWCCSAISHQSGPGGPQWAAPAPCPAWPADSGPDLSVQNASRRVCPPTDSRRQPAPVGTPPARRMTALLDSGRAVFDALATIHGMGGPGGKNNAWMKLMGIVHKERRHHDSGATSTDRTLSQ</sequence>
<dbReference type="Proteomes" id="UP000292052">
    <property type="component" value="Unassembled WGS sequence"/>
</dbReference>
<comment type="caution">
    <text evidence="2">The sequence shown here is derived from an EMBL/GenBank/DDBJ whole genome shotgun (WGS) entry which is preliminary data.</text>
</comment>
<evidence type="ECO:0000313" key="3">
    <source>
        <dbReference type="Proteomes" id="UP000292052"/>
    </source>
</evidence>
<dbReference type="AlphaFoldDB" id="A0A482VRV9"/>
<feature type="region of interest" description="Disordered" evidence="1">
    <location>
        <begin position="37"/>
        <end position="91"/>
    </location>
</feature>
<proteinExistence type="predicted"/>
<accession>A0A482VRV9</accession>
<organism evidence="2 3">
    <name type="scientific">Asbolus verrucosus</name>
    <name type="common">Desert ironclad beetle</name>
    <dbReference type="NCBI Taxonomy" id="1661398"/>
    <lineage>
        <taxon>Eukaryota</taxon>
        <taxon>Metazoa</taxon>
        <taxon>Ecdysozoa</taxon>
        <taxon>Arthropoda</taxon>
        <taxon>Hexapoda</taxon>
        <taxon>Insecta</taxon>
        <taxon>Pterygota</taxon>
        <taxon>Neoptera</taxon>
        <taxon>Endopterygota</taxon>
        <taxon>Coleoptera</taxon>
        <taxon>Polyphaga</taxon>
        <taxon>Cucujiformia</taxon>
        <taxon>Tenebrionidae</taxon>
        <taxon>Pimeliinae</taxon>
        <taxon>Asbolus</taxon>
    </lineage>
</organism>
<reference evidence="2 3" key="1">
    <citation type="submission" date="2017-03" db="EMBL/GenBank/DDBJ databases">
        <title>Genome of the blue death feigning beetle - Asbolus verrucosus.</title>
        <authorList>
            <person name="Rider S.D."/>
        </authorList>
    </citation>
    <scope>NUCLEOTIDE SEQUENCE [LARGE SCALE GENOMIC DNA]</scope>
    <source>
        <strain evidence="2">Butters</strain>
        <tissue evidence="2">Head and leg muscle</tissue>
    </source>
</reference>
<protein>
    <submittedName>
        <fullName evidence="2">Uncharacterized protein</fullName>
    </submittedName>
</protein>
<gene>
    <name evidence="2" type="ORF">BDFB_007060</name>
</gene>
<keyword evidence="3" id="KW-1185">Reference proteome</keyword>
<dbReference type="OrthoDB" id="7701247at2759"/>
<name>A0A482VRV9_ASBVE</name>
<evidence type="ECO:0000313" key="2">
    <source>
        <dbReference type="EMBL" id="RZC35416.1"/>
    </source>
</evidence>